<keyword evidence="1 3" id="KW-0694">RNA-binding</keyword>
<evidence type="ECO:0000256" key="1">
    <source>
        <dbReference type="ARBA" id="ARBA00022884"/>
    </source>
</evidence>
<dbReference type="Pfam" id="PF01728">
    <property type="entry name" value="FtsJ"/>
    <property type="match status" value="1"/>
</dbReference>
<dbReference type="InterPro" id="IPR029063">
    <property type="entry name" value="SAM-dependent_MTases_sf"/>
</dbReference>
<dbReference type="EMBL" id="BAAACR010000013">
    <property type="protein sequence ID" value="GAA0215754.1"/>
    <property type="molecule type" value="Genomic_DNA"/>
</dbReference>
<name>A0ABN0T940_9FIRM</name>
<dbReference type="SUPFAM" id="SSF55174">
    <property type="entry name" value="Alpha-L RNA-binding motif"/>
    <property type="match status" value="1"/>
</dbReference>
<dbReference type="InterPro" id="IPR036986">
    <property type="entry name" value="S4_RNA-bd_sf"/>
</dbReference>
<dbReference type="SUPFAM" id="SSF53335">
    <property type="entry name" value="S-adenosyl-L-methionine-dependent methyltransferases"/>
    <property type="match status" value="1"/>
</dbReference>
<dbReference type="NCBIfam" id="TIGR00478">
    <property type="entry name" value="tly"/>
    <property type="match status" value="1"/>
</dbReference>
<evidence type="ECO:0000313" key="6">
    <source>
        <dbReference type="Proteomes" id="UP001500399"/>
    </source>
</evidence>
<evidence type="ECO:0000313" key="5">
    <source>
        <dbReference type="EMBL" id="GAA0215754.1"/>
    </source>
</evidence>
<dbReference type="PIRSF" id="PIRSF005578">
    <property type="entry name" value="TlyA"/>
    <property type="match status" value="1"/>
</dbReference>
<dbReference type="PANTHER" id="PTHR32319:SF0">
    <property type="entry name" value="BACTERIAL HEMOLYSIN-LIKE PROTEIN"/>
    <property type="match status" value="1"/>
</dbReference>
<protein>
    <submittedName>
        <fullName evidence="5">TlyA family rRNA (Cytidine-2'-O)-methyltransferase</fullName>
    </submittedName>
</protein>
<dbReference type="InterPro" id="IPR004538">
    <property type="entry name" value="Hemolysin_A/TlyA"/>
</dbReference>
<keyword evidence="6" id="KW-1185">Reference proteome</keyword>
<organism evidence="5 6">
    <name type="scientific">Selenomonas dianae</name>
    <dbReference type="NCBI Taxonomy" id="135079"/>
    <lineage>
        <taxon>Bacteria</taxon>
        <taxon>Bacillati</taxon>
        <taxon>Bacillota</taxon>
        <taxon>Negativicutes</taxon>
        <taxon>Selenomonadales</taxon>
        <taxon>Selenomonadaceae</taxon>
        <taxon>Selenomonas</taxon>
    </lineage>
</organism>
<reference evidence="5 6" key="1">
    <citation type="journal article" date="2019" name="Int. J. Syst. Evol. Microbiol.">
        <title>The Global Catalogue of Microorganisms (GCM) 10K type strain sequencing project: providing services to taxonomists for standard genome sequencing and annotation.</title>
        <authorList>
            <consortium name="The Broad Institute Genomics Platform"/>
            <consortium name="The Broad Institute Genome Sequencing Center for Infectious Disease"/>
            <person name="Wu L."/>
            <person name="Ma J."/>
        </authorList>
    </citation>
    <scope>NUCLEOTIDE SEQUENCE [LARGE SCALE GENOMIC DNA]</scope>
    <source>
        <strain evidence="5 6">JCM 8542</strain>
    </source>
</reference>
<feature type="domain" description="RNA-binding S4" evidence="4">
    <location>
        <begin position="5"/>
        <end position="70"/>
    </location>
</feature>
<dbReference type="InterPro" id="IPR002942">
    <property type="entry name" value="S4_RNA-bd"/>
</dbReference>
<dbReference type="Gene3D" id="3.40.50.150">
    <property type="entry name" value="Vaccinia Virus protein VP39"/>
    <property type="match status" value="1"/>
</dbReference>
<evidence type="ECO:0000259" key="4">
    <source>
        <dbReference type="SMART" id="SM00363"/>
    </source>
</evidence>
<accession>A0ABN0T940</accession>
<dbReference type="Gene3D" id="3.10.290.10">
    <property type="entry name" value="RNA-binding S4 domain"/>
    <property type="match status" value="1"/>
</dbReference>
<dbReference type="SMART" id="SM00363">
    <property type="entry name" value="S4"/>
    <property type="match status" value="1"/>
</dbReference>
<evidence type="ECO:0000256" key="3">
    <source>
        <dbReference type="PROSITE-ProRule" id="PRU00182"/>
    </source>
</evidence>
<sequence length="270" mass="29431">MMKKERLDILLVEQGFAPSRERAKRLIMAGQVLVDEQRIDKAGTTVPMDALLRVVGEDLPYVSRGGLKLEKGMAAFGVVLKGKTAADIGASTGGFTDCMLQNGAIKVFAIDVGYGQLDWKLRTDARVINMERTNIRNVTAEMLGEAPDFASIDVAFISLDKVLPVVHGLLSACGEVIALIKPQFEAGKDRVGKNGVVRDPAVHEDVIRKVLRVAEAQHFTPAGLTYSPVKGPKGNIEYLLYLRMQEDGKQRVEAASVHEIVAEAHRALDQ</sequence>
<comment type="caution">
    <text evidence="5">The sequence shown here is derived from an EMBL/GenBank/DDBJ whole genome shotgun (WGS) entry which is preliminary data.</text>
</comment>
<evidence type="ECO:0000256" key="2">
    <source>
        <dbReference type="ARBA" id="ARBA00029460"/>
    </source>
</evidence>
<dbReference type="InterPro" id="IPR002877">
    <property type="entry name" value="RNA_MeTrfase_FtsJ_dom"/>
</dbReference>
<dbReference type="PANTHER" id="PTHR32319">
    <property type="entry name" value="BACTERIAL HEMOLYSIN-LIKE PROTEIN"/>
    <property type="match status" value="1"/>
</dbReference>
<proteinExistence type="inferred from homology"/>
<dbReference type="CDD" id="cd00165">
    <property type="entry name" value="S4"/>
    <property type="match status" value="1"/>
</dbReference>
<dbReference type="Pfam" id="PF01479">
    <property type="entry name" value="S4"/>
    <property type="match status" value="1"/>
</dbReference>
<dbReference type="InterPro" id="IPR047048">
    <property type="entry name" value="TlyA"/>
</dbReference>
<comment type="similarity">
    <text evidence="2">Belongs to the TlyA family.</text>
</comment>
<dbReference type="Proteomes" id="UP001500399">
    <property type="component" value="Unassembled WGS sequence"/>
</dbReference>
<gene>
    <name evidence="5" type="ORF">GCM10008919_18750</name>
</gene>
<dbReference type="PROSITE" id="PS50889">
    <property type="entry name" value="S4"/>
    <property type="match status" value="1"/>
</dbReference>